<reference evidence="2" key="1">
    <citation type="journal article" date="2005" name="BMC Biol.">
        <title>The sequence of rice chromosomes 11 and 12, rich in disease resistance genes and recent gene duplications.</title>
        <authorList>
            <consortium name="The rice chromosomes 11 and 12 sequencing consortia"/>
        </authorList>
    </citation>
    <scope>NUCLEOTIDE SEQUENCE [LARGE SCALE GENOMIC DNA]</scope>
</reference>
<reference evidence="2" key="3">
    <citation type="submission" date="2006-01" db="EMBL/GenBank/DDBJ databases">
        <authorList>
            <person name="Buell R."/>
        </authorList>
    </citation>
    <scope>NUCLEOTIDE SEQUENCE</scope>
</reference>
<protein>
    <submittedName>
        <fullName evidence="2">Retrotransposon protein, putative, Ty3-gypsy subclass</fullName>
    </submittedName>
</protein>
<accession>Q2QS95</accession>
<dbReference type="EMBL" id="DP000011">
    <property type="protein sequence ID" value="ABA97985.1"/>
    <property type="molecule type" value="Genomic_DNA"/>
</dbReference>
<organism evidence="2">
    <name type="scientific">Oryza sativa subsp. japonica</name>
    <name type="common">Rice</name>
    <dbReference type="NCBI Taxonomy" id="39947"/>
    <lineage>
        <taxon>Eukaryota</taxon>
        <taxon>Viridiplantae</taxon>
        <taxon>Streptophyta</taxon>
        <taxon>Embryophyta</taxon>
        <taxon>Tracheophyta</taxon>
        <taxon>Spermatophyta</taxon>
        <taxon>Magnoliopsida</taxon>
        <taxon>Liliopsida</taxon>
        <taxon>Poales</taxon>
        <taxon>Poaceae</taxon>
        <taxon>BOP clade</taxon>
        <taxon>Oryzoideae</taxon>
        <taxon>Oryzeae</taxon>
        <taxon>Oryzinae</taxon>
        <taxon>Oryza</taxon>
        <taxon>Oryza sativa</taxon>
    </lineage>
</organism>
<reference evidence="2" key="2">
    <citation type="submission" date="2005-04" db="EMBL/GenBank/DDBJ databases">
        <authorList>
            <person name="Buell C.R."/>
            <person name="Wing R.A."/>
            <person name="McCombie W.A."/>
            <person name="Ouyang S."/>
        </authorList>
    </citation>
    <scope>NUCLEOTIDE SEQUENCE</scope>
</reference>
<feature type="region of interest" description="Disordered" evidence="1">
    <location>
        <begin position="65"/>
        <end position="96"/>
    </location>
</feature>
<feature type="region of interest" description="Disordered" evidence="1">
    <location>
        <begin position="1"/>
        <end position="37"/>
    </location>
</feature>
<gene>
    <name evidence="2" type="ordered locus">LOC_Os12g24890</name>
</gene>
<dbReference type="AlphaFoldDB" id="Q2QS95"/>
<evidence type="ECO:0000256" key="1">
    <source>
        <dbReference type="SAM" id="MobiDB-lite"/>
    </source>
</evidence>
<sequence length="134" mass="14894">MATTRDLRAFMTRHFESRHRKRSLSARAGNRTPGPARVQKRQLLTYGSTSYKNIKDYECSEKAGDSIPQATLDGSDETNLFKTSPTEKNFNSGVGEKSKTEYYPLYSASHTGRGGMMQDITKGGYGVHLHKAGI</sequence>
<proteinExistence type="predicted"/>
<name>Q2QS95_ORYSJ</name>
<feature type="compositionally biased region" description="Polar residues" evidence="1">
    <location>
        <begin position="77"/>
        <end position="92"/>
    </location>
</feature>
<evidence type="ECO:0000313" key="2">
    <source>
        <dbReference type="EMBL" id="ABA97985.1"/>
    </source>
</evidence>